<dbReference type="EMBL" id="JBHTCO010000044">
    <property type="protein sequence ID" value="MFC7395377.1"/>
    <property type="molecule type" value="Genomic_DNA"/>
</dbReference>
<evidence type="ECO:0000259" key="1">
    <source>
        <dbReference type="Pfam" id="PF00005"/>
    </source>
</evidence>
<dbReference type="SUPFAM" id="SSF52540">
    <property type="entry name" value="P-loop containing nucleoside triphosphate hydrolases"/>
    <property type="match status" value="1"/>
</dbReference>
<dbReference type="PANTHER" id="PTHR24221:SF524">
    <property type="entry name" value="MULTIDRUG RESISTANCE ABC TRANSPORTER ATP-BINDING_PERMEASE PROTEIN BMRA"/>
    <property type="match status" value="1"/>
</dbReference>
<organism evidence="2 3">
    <name type="scientific">Scopulibacillus cellulosilyticus</name>
    <dbReference type="NCBI Taxonomy" id="2665665"/>
    <lineage>
        <taxon>Bacteria</taxon>
        <taxon>Bacillati</taxon>
        <taxon>Bacillota</taxon>
        <taxon>Bacilli</taxon>
        <taxon>Bacillales</taxon>
        <taxon>Sporolactobacillaceae</taxon>
        <taxon>Scopulibacillus</taxon>
    </lineage>
</organism>
<dbReference type="InterPro" id="IPR027417">
    <property type="entry name" value="P-loop_NTPase"/>
</dbReference>
<dbReference type="PANTHER" id="PTHR24221">
    <property type="entry name" value="ATP-BINDING CASSETTE SUB-FAMILY B"/>
    <property type="match status" value="1"/>
</dbReference>
<comment type="caution">
    <text evidence="2">The sequence shown here is derived from an EMBL/GenBank/DDBJ whole genome shotgun (WGS) entry which is preliminary data.</text>
</comment>
<evidence type="ECO:0000313" key="2">
    <source>
        <dbReference type="EMBL" id="MFC7395377.1"/>
    </source>
</evidence>
<dbReference type="Gene3D" id="3.40.50.300">
    <property type="entry name" value="P-loop containing nucleotide triphosphate hydrolases"/>
    <property type="match status" value="1"/>
</dbReference>
<keyword evidence="3" id="KW-1185">Reference proteome</keyword>
<feature type="domain" description="ABC transporter" evidence="1">
    <location>
        <begin position="36"/>
        <end position="91"/>
    </location>
</feature>
<evidence type="ECO:0000313" key="3">
    <source>
        <dbReference type="Proteomes" id="UP001596505"/>
    </source>
</evidence>
<dbReference type="Pfam" id="PF00005">
    <property type="entry name" value="ABC_tran"/>
    <property type="match status" value="1"/>
</dbReference>
<proteinExistence type="predicted"/>
<keyword evidence="2" id="KW-0067">ATP-binding</keyword>
<dbReference type="RefSeq" id="WP_380969870.1">
    <property type="nucleotide sequence ID" value="NZ_JBHTCO010000044.1"/>
</dbReference>
<keyword evidence="2" id="KW-0547">Nucleotide-binding</keyword>
<reference evidence="3" key="1">
    <citation type="journal article" date="2019" name="Int. J. Syst. Evol. Microbiol.">
        <title>The Global Catalogue of Microorganisms (GCM) 10K type strain sequencing project: providing services to taxonomists for standard genome sequencing and annotation.</title>
        <authorList>
            <consortium name="The Broad Institute Genomics Platform"/>
            <consortium name="The Broad Institute Genome Sequencing Center for Infectious Disease"/>
            <person name="Wu L."/>
            <person name="Ma J."/>
        </authorList>
    </citation>
    <scope>NUCLEOTIDE SEQUENCE [LARGE SCALE GENOMIC DNA]</scope>
    <source>
        <strain evidence="3">CGMCC 1.16305</strain>
    </source>
</reference>
<sequence>MDKTKSRRNWRQVNYPQKTITAEHLFFSYNKEEMILEDIHFTEEPGKVTAFAGPSGGGKTTLFSLLERYYEPASGQIKLGDTPIDKFSEKGRITGKGTHEELMISHVMYREFPTQQLRIKESV</sequence>
<dbReference type="Proteomes" id="UP001596505">
    <property type="component" value="Unassembled WGS sequence"/>
</dbReference>
<protein>
    <submittedName>
        <fullName evidence="2">ATP-binding cassette domain-containing protein</fullName>
    </submittedName>
</protein>
<dbReference type="GO" id="GO:0005524">
    <property type="term" value="F:ATP binding"/>
    <property type="evidence" value="ECO:0007669"/>
    <property type="project" value="UniProtKB-KW"/>
</dbReference>
<gene>
    <name evidence="2" type="ORF">ACFQRG_20930</name>
</gene>
<dbReference type="InterPro" id="IPR003439">
    <property type="entry name" value="ABC_transporter-like_ATP-bd"/>
</dbReference>
<name>A0ABW2Q2X5_9BACL</name>
<accession>A0ABW2Q2X5</accession>
<dbReference type="InterPro" id="IPR039421">
    <property type="entry name" value="Type_1_exporter"/>
</dbReference>